<dbReference type="GO" id="GO:0050650">
    <property type="term" value="P:chondroitin sulfate proteoglycan biosynthetic process"/>
    <property type="evidence" value="ECO:0007669"/>
    <property type="project" value="TreeGrafter"/>
</dbReference>
<comment type="caution">
    <text evidence="15">The sequence shown here is derived from an EMBL/GenBank/DDBJ whole genome shotgun (WGS) entry which is preliminary data.</text>
</comment>
<dbReference type="AlphaFoldDB" id="A0A5C8GES9"/>
<keyword evidence="6" id="KW-0479">Metal-binding</keyword>
<keyword evidence="8" id="KW-0735">Signal-anchor</keyword>
<dbReference type="GO" id="GO:0015012">
    <property type="term" value="P:heparan sulfate proteoglycan biosynthetic process"/>
    <property type="evidence" value="ECO:0007669"/>
    <property type="project" value="TreeGrafter"/>
</dbReference>
<keyword evidence="3" id="KW-0328">Glycosyltransferase</keyword>
<dbReference type="PANTHER" id="PTHR46025">
    <property type="entry name" value="XYLOSYLTRANSFERASE OXT"/>
    <property type="match status" value="1"/>
</dbReference>
<dbReference type="GeneID" id="61067127"/>
<keyword evidence="12" id="KW-1015">Disulfide bond</keyword>
<dbReference type="GO" id="GO:0016020">
    <property type="term" value="C:membrane"/>
    <property type="evidence" value="ECO:0007669"/>
    <property type="project" value="InterPro"/>
</dbReference>
<keyword evidence="9" id="KW-1133">Transmembrane helix</keyword>
<keyword evidence="5" id="KW-0812">Transmembrane</keyword>
<dbReference type="GO" id="GO:0046872">
    <property type="term" value="F:metal ion binding"/>
    <property type="evidence" value="ECO:0007669"/>
    <property type="project" value="UniProtKB-KW"/>
</dbReference>
<keyword evidence="7" id="KW-0256">Endoplasmic reticulum</keyword>
<evidence type="ECO:0000256" key="13">
    <source>
        <dbReference type="ARBA" id="ARBA00023180"/>
    </source>
</evidence>
<protein>
    <recommendedName>
        <fullName evidence="14">Peptide O-xylosyltransferase</fullName>
    </recommendedName>
</protein>
<evidence type="ECO:0000313" key="15">
    <source>
        <dbReference type="EMBL" id="TXJ60400.1"/>
    </source>
</evidence>
<dbReference type="PANTHER" id="PTHR46025:SF3">
    <property type="entry name" value="XYLOSYLTRANSFERASE OXT"/>
    <property type="match status" value="1"/>
</dbReference>
<dbReference type="InterPro" id="IPR003406">
    <property type="entry name" value="Glyco_trans_14"/>
</dbReference>
<evidence type="ECO:0000256" key="14">
    <source>
        <dbReference type="ARBA" id="ARBA00042865"/>
    </source>
</evidence>
<keyword evidence="11" id="KW-0472">Membrane</keyword>
<evidence type="ECO:0000256" key="9">
    <source>
        <dbReference type="ARBA" id="ARBA00022989"/>
    </source>
</evidence>
<dbReference type="RefSeq" id="WP_147560726.1">
    <property type="nucleotide sequence ID" value="NZ_SAYK01000005.1"/>
</dbReference>
<evidence type="ECO:0000256" key="2">
    <source>
        <dbReference type="ARBA" id="ARBA00004648"/>
    </source>
</evidence>
<accession>A0A5C8GES9</accession>
<dbReference type="InterPro" id="IPR043538">
    <property type="entry name" value="XYLT"/>
</dbReference>
<sequence length="277" mass="33397">MSKICFLIAAHKNYNQTMRLINHLKKDFDLFVHIDKKSSLKIDSFENVKVYKKFKVYHGGFSQIVTTLFLMEEAIKNNYDRYIFISAQDIPLKNNFEIKDFFENNDREYLSYENIRNNEGLYKEMSFRLNAYNFGFWYRKLLSRKIREIVSKIPFIKRQTPENIYYGSSWWNLTKNAISYILKFVVENRNYLERFKYTWGSDEFFFQSILMQSELKNNCENNCLRYLIWQGGAPIVFKLKDYDNFIRGGGGVNLFARKFDEKIDNDIIDKLYKKIEN</sequence>
<evidence type="ECO:0000256" key="1">
    <source>
        <dbReference type="ARBA" id="ARBA00004323"/>
    </source>
</evidence>
<evidence type="ECO:0000256" key="12">
    <source>
        <dbReference type="ARBA" id="ARBA00023157"/>
    </source>
</evidence>
<dbReference type="Proteomes" id="UP000322188">
    <property type="component" value="Unassembled WGS sequence"/>
</dbReference>
<proteinExistence type="predicted"/>
<keyword evidence="10" id="KW-0333">Golgi apparatus</keyword>
<keyword evidence="13" id="KW-0325">Glycoprotein</keyword>
<evidence type="ECO:0000256" key="6">
    <source>
        <dbReference type="ARBA" id="ARBA00022723"/>
    </source>
</evidence>
<evidence type="ECO:0000256" key="5">
    <source>
        <dbReference type="ARBA" id="ARBA00022692"/>
    </source>
</evidence>
<evidence type="ECO:0000256" key="3">
    <source>
        <dbReference type="ARBA" id="ARBA00022676"/>
    </source>
</evidence>
<evidence type="ECO:0000256" key="11">
    <source>
        <dbReference type="ARBA" id="ARBA00023136"/>
    </source>
</evidence>
<dbReference type="Pfam" id="PF02485">
    <property type="entry name" value="Branch"/>
    <property type="match status" value="1"/>
</dbReference>
<dbReference type="EMBL" id="SAYK01000005">
    <property type="protein sequence ID" value="TXJ60400.1"/>
    <property type="molecule type" value="Genomic_DNA"/>
</dbReference>
<name>A0A5C8GES9_9SPIR</name>
<evidence type="ECO:0000256" key="10">
    <source>
        <dbReference type="ARBA" id="ARBA00023034"/>
    </source>
</evidence>
<comment type="subcellular location">
    <subcellularLocation>
        <location evidence="2">Endoplasmic reticulum membrane</location>
        <topology evidence="2">Single-pass type II membrane protein</topology>
    </subcellularLocation>
    <subcellularLocation>
        <location evidence="1">Golgi apparatus membrane</location>
        <topology evidence="1">Single-pass type II membrane protein</topology>
    </subcellularLocation>
</comment>
<evidence type="ECO:0000256" key="7">
    <source>
        <dbReference type="ARBA" id="ARBA00022824"/>
    </source>
</evidence>
<evidence type="ECO:0000256" key="8">
    <source>
        <dbReference type="ARBA" id="ARBA00022968"/>
    </source>
</evidence>
<evidence type="ECO:0000256" key="4">
    <source>
        <dbReference type="ARBA" id="ARBA00022679"/>
    </source>
</evidence>
<gene>
    <name evidence="15" type="ORF">EPJ74_07340</name>
</gene>
<keyword evidence="4 15" id="KW-0808">Transferase</keyword>
<reference evidence="15 16" key="1">
    <citation type="journal article" date="1992" name="Lakartidningen">
        <title>[Penicillin V and not amoxicillin is the first choice preparation in acute otitis].</title>
        <authorList>
            <person name="Kamme C."/>
            <person name="Lundgren K."/>
            <person name="Prellner K."/>
        </authorList>
    </citation>
    <scope>NUCLEOTIDE SEQUENCE [LARGE SCALE GENOMIC DNA]</scope>
    <source>
        <strain evidence="15 16">PC2022III</strain>
    </source>
</reference>
<dbReference type="GO" id="GO:0030158">
    <property type="term" value="F:protein xylosyltransferase activity"/>
    <property type="evidence" value="ECO:0007669"/>
    <property type="project" value="InterPro"/>
</dbReference>
<organism evidence="15 16">
    <name type="scientific">Brachyspira aalborgi</name>
    <dbReference type="NCBI Taxonomy" id="29522"/>
    <lineage>
        <taxon>Bacteria</taxon>
        <taxon>Pseudomonadati</taxon>
        <taxon>Spirochaetota</taxon>
        <taxon>Spirochaetia</taxon>
        <taxon>Brachyspirales</taxon>
        <taxon>Brachyspiraceae</taxon>
        <taxon>Brachyspira</taxon>
    </lineage>
</organism>
<evidence type="ECO:0000313" key="16">
    <source>
        <dbReference type="Proteomes" id="UP000322188"/>
    </source>
</evidence>